<dbReference type="OrthoDB" id="2489132at2"/>
<evidence type="ECO:0000256" key="5">
    <source>
        <dbReference type="ARBA" id="ARBA00023136"/>
    </source>
</evidence>
<keyword evidence="3 7" id="KW-0812">Transmembrane</keyword>
<evidence type="ECO:0000256" key="4">
    <source>
        <dbReference type="ARBA" id="ARBA00022989"/>
    </source>
</evidence>
<dbReference type="Proteomes" id="UP000236721">
    <property type="component" value="Unassembled WGS sequence"/>
</dbReference>
<keyword evidence="5 7" id="KW-0472">Membrane</keyword>
<comment type="subcellular location">
    <subcellularLocation>
        <location evidence="1">Cell membrane</location>
        <topology evidence="1">Multi-pass membrane protein</topology>
    </subcellularLocation>
</comment>
<reference evidence="10" key="1">
    <citation type="submission" date="2016-10" db="EMBL/GenBank/DDBJ databases">
        <authorList>
            <person name="Varghese N."/>
            <person name="Submissions S."/>
        </authorList>
    </citation>
    <scope>NUCLEOTIDE SEQUENCE [LARGE SCALE GENOMIC DNA]</scope>
    <source>
        <strain evidence="10">CGMCC 1.7062</strain>
    </source>
</reference>
<dbReference type="CDD" id="cd00130">
    <property type="entry name" value="PAS"/>
    <property type="match status" value="1"/>
</dbReference>
<dbReference type="GO" id="GO:0008773">
    <property type="term" value="F:[protein-PII] uridylyltransferase activity"/>
    <property type="evidence" value="ECO:0007669"/>
    <property type="project" value="InterPro"/>
</dbReference>
<evidence type="ECO:0000256" key="2">
    <source>
        <dbReference type="ARBA" id="ARBA00022475"/>
    </source>
</evidence>
<organism evidence="9 10">
    <name type="scientific">Vibrio hangzhouensis</name>
    <dbReference type="NCBI Taxonomy" id="462991"/>
    <lineage>
        <taxon>Bacteria</taxon>
        <taxon>Pseudomonadati</taxon>
        <taxon>Pseudomonadota</taxon>
        <taxon>Gammaproteobacteria</taxon>
        <taxon>Vibrionales</taxon>
        <taxon>Vibrionaceae</taxon>
        <taxon>Vibrio</taxon>
    </lineage>
</organism>
<proteinExistence type="predicted"/>
<feature type="coiled-coil region" evidence="6">
    <location>
        <begin position="357"/>
        <end position="384"/>
    </location>
</feature>
<evidence type="ECO:0000256" key="7">
    <source>
        <dbReference type="SAM" id="Phobius"/>
    </source>
</evidence>
<dbReference type="Pfam" id="PF17200">
    <property type="entry name" value="sCache_2"/>
    <property type="match status" value="1"/>
</dbReference>
<sequence length="850" mass="98318">MKISEHANRTEKLYGIRAEDIHKWIDGFFDYDRFDHALRMGSVVGRDPYDHRRFRHCKEALEEAYSEFDSKYSRQQIKDVFEAHIKDDYDGYLPSRTDFENGTFKAKYHDARDSDELRAVLSANELAEYFDGLHATKEDDRRFFTRFSLRIVAPSVLALVLFVSAIIFMILPFVEDSMVNQKRQMLAELTSSAVSIVDSYVDLEKRGVLSRQEAQNRASTEIGAMRYGSENKDYFFIIDMHPNMVMHPYRLDLTGQDLTDYQDIDGVAIFVEFTKLVQAQQHGFLEYLWQWNDRANITAPKLTYVEGIEEWQWIIGTGVYFDDVQQGIDKLEGSLYQIFAAIFFGLLICMGFVMSQSKSIENRKKRAELALHEAKDRYRALVESSNEGYILETDGNILYSNDCLHRMVGYSESELRDHSIWHKLFPESPQNSPVVQHLLALFSQAAKPGEFEAQLRTKSGNTVDILLSSSRIFLSEKQGHVLSFRPITRKIYGGSFGLVEQVSNYQELTSAITTEIEQSQTQGHAVDALNRLADVIREMIESGSRPDILRRTIGTAYDAAIRRFIDLTISEIGEPPVPFSFISFGSNARHDMTLFSDQDNAIVFETPDPDDLKTVRRYFLHLAENVCAMLNQAGYRYCEGLIMASNHQWCLSLEEWNNNFSHWIEQATPKSILELNVFFDIRATYGDPSLIMAMQDNIQVLLKHNPAFLPIYAKNCLAHKVPVTMTKHIKTERLDGQPTLNLKECLRPMEIFCRIYALKHDIRESNTVTRLKQLAAKQEIDAPTLREMLYVFDHIWHLRFMNQIVEYTDLRKINDNIVLNELSSLEKQHLEAVLNRIVVFHEKVQRDFLK</sequence>
<evidence type="ECO:0000256" key="1">
    <source>
        <dbReference type="ARBA" id="ARBA00004651"/>
    </source>
</evidence>
<dbReference type="GO" id="GO:0005886">
    <property type="term" value="C:plasma membrane"/>
    <property type="evidence" value="ECO:0007669"/>
    <property type="project" value="UniProtKB-SubCell"/>
</dbReference>
<dbReference type="SUPFAM" id="SSF55785">
    <property type="entry name" value="PYP-like sensor domain (PAS domain)"/>
    <property type="match status" value="1"/>
</dbReference>
<feature type="domain" description="PAS" evidence="8">
    <location>
        <begin position="374"/>
        <end position="428"/>
    </location>
</feature>
<dbReference type="Pfam" id="PF10335">
    <property type="entry name" value="DUF294_C"/>
    <property type="match status" value="1"/>
</dbReference>
<dbReference type="Pfam" id="PF03445">
    <property type="entry name" value="DUF294"/>
    <property type="match status" value="1"/>
</dbReference>
<evidence type="ECO:0000313" key="10">
    <source>
        <dbReference type="Proteomes" id="UP000236721"/>
    </source>
</evidence>
<dbReference type="Pfam" id="PF13426">
    <property type="entry name" value="PAS_9"/>
    <property type="match status" value="1"/>
</dbReference>
<feature type="transmembrane region" description="Helical" evidence="7">
    <location>
        <begin position="335"/>
        <end position="355"/>
    </location>
</feature>
<dbReference type="CDD" id="cd05401">
    <property type="entry name" value="NT_GlnE_GlnD_like"/>
    <property type="match status" value="1"/>
</dbReference>
<name>A0A1H6B448_9VIBR</name>
<dbReference type="EMBL" id="FNVG01000019">
    <property type="protein sequence ID" value="SEG54997.1"/>
    <property type="molecule type" value="Genomic_DNA"/>
</dbReference>
<dbReference type="SMART" id="SM00091">
    <property type="entry name" value="PAS"/>
    <property type="match status" value="1"/>
</dbReference>
<feature type="transmembrane region" description="Helical" evidence="7">
    <location>
        <begin position="151"/>
        <end position="174"/>
    </location>
</feature>
<keyword evidence="2" id="KW-1003">Cell membrane</keyword>
<keyword evidence="6" id="KW-0175">Coiled coil</keyword>
<dbReference type="InterPro" id="IPR005105">
    <property type="entry name" value="GlnD_Uridyltrans_N"/>
</dbReference>
<evidence type="ECO:0000259" key="8">
    <source>
        <dbReference type="PROSITE" id="PS50112"/>
    </source>
</evidence>
<evidence type="ECO:0000256" key="3">
    <source>
        <dbReference type="ARBA" id="ARBA00022692"/>
    </source>
</evidence>
<dbReference type="PROSITE" id="PS50112">
    <property type="entry name" value="PAS"/>
    <property type="match status" value="1"/>
</dbReference>
<dbReference type="InterPro" id="IPR000014">
    <property type="entry name" value="PAS"/>
</dbReference>
<accession>A0A1H6B448</accession>
<dbReference type="InterPro" id="IPR035965">
    <property type="entry name" value="PAS-like_dom_sf"/>
</dbReference>
<keyword evidence="10" id="KW-1185">Reference proteome</keyword>
<keyword evidence="4 7" id="KW-1133">Transmembrane helix</keyword>
<dbReference type="RefSeq" id="WP_103881525.1">
    <property type="nucleotide sequence ID" value="NZ_FNVG01000019.1"/>
</dbReference>
<evidence type="ECO:0000313" key="9">
    <source>
        <dbReference type="EMBL" id="SEG54997.1"/>
    </source>
</evidence>
<dbReference type="Gene3D" id="3.30.450.20">
    <property type="entry name" value="PAS domain"/>
    <property type="match status" value="2"/>
</dbReference>
<dbReference type="NCBIfam" id="TIGR00229">
    <property type="entry name" value="sensory_box"/>
    <property type="match status" value="1"/>
</dbReference>
<gene>
    <name evidence="9" type="ORF">SAMN04488244_1192</name>
</gene>
<dbReference type="InterPro" id="IPR033480">
    <property type="entry name" value="sCache_2"/>
</dbReference>
<dbReference type="SMART" id="SM01049">
    <property type="entry name" value="Cache_2"/>
    <property type="match status" value="1"/>
</dbReference>
<dbReference type="InterPro" id="IPR018821">
    <property type="entry name" value="DUF294_put_nucleoTrafse_sb-bd"/>
</dbReference>
<dbReference type="AlphaFoldDB" id="A0A1H6B448"/>
<evidence type="ECO:0000256" key="6">
    <source>
        <dbReference type="SAM" id="Coils"/>
    </source>
</evidence>
<protein>
    <submittedName>
        <fullName evidence="9">PAS domain S-box-containing protein</fullName>
    </submittedName>
</protein>